<dbReference type="Proteomes" id="UP000730161">
    <property type="component" value="Unassembled WGS sequence"/>
</dbReference>
<reference evidence="2" key="1">
    <citation type="submission" date="2014-12" db="EMBL/GenBank/DDBJ databases">
        <authorList>
            <person name="Huang H.-H."/>
            <person name="Chen S.-C."/>
            <person name="Lai M.-C."/>
        </authorList>
    </citation>
    <scope>NUCLEOTIDE SEQUENCE</scope>
    <source>
        <strain evidence="2">K1F9705b</strain>
    </source>
</reference>
<proteinExistence type="predicted"/>
<sequence>MPFLALKEPPLCFLSGSGMLDFMSQFRKLCLRVASLLNIEVGSFIKCLNDDLFPPSSGEDDEGGGISGCPQGREELDPGHPRHLVIGDDHIELAGPDEIQGITGIR</sequence>
<dbReference type="AlphaFoldDB" id="A0A8J7WAB6"/>
<keyword evidence="3" id="KW-1185">Reference proteome</keyword>
<protein>
    <submittedName>
        <fullName evidence="2">Uncharacterized protein</fullName>
    </submittedName>
</protein>
<accession>A0A8J7WAB6</accession>
<gene>
    <name evidence="2" type="ORF">RJ53_08510</name>
</gene>
<evidence type="ECO:0000313" key="3">
    <source>
        <dbReference type="Proteomes" id="UP000730161"/>
    </source>
</evidence>
<name>A0A8J7WAB6_9EURY</name>
<comment type="caution">
    <text evidence="2">The sequence shown here is derived from an EMBL/GenBank/DDBJ whole genome shotgun (WGS) entry which is preliminary data.</text>
</comment>
<feature type="compositionally biased region" description="Basic and acidic residues" evidence="1">
    <location>
        <begin position="72"/>
        <end position="81"/>
    </location>
</feature>
<evidence type="ECO:0000256" key="1">
    <source>
        <dbReference type="SAM" id="MobiDB-lite"/>
    </source>
</evidence>
<organism evidence="2 3">
    <name type="scientific">Methanocalculus chunghsingensis</name>
    <dbReference type="NCBI Taxonomy" id="156457"/>
    <lineage>
        <taxon>Archaea</taxon>
        <taxon>Methanobacteriati</taxon>
        <taxon>Methanobacteriota</taxon>
        <taxon>Stenosarchaea group</taxon>
        <taxon>Methanomicrobia</taxon>
        <taxon>Methanomicrobiales</taxon>
        <taxon>Methanocalculaceae</taxon>
        <taxon>Methanocalculus</taxon>
    </lineage>
</organism>
<dbReference type="EMBL" id="JWHL01000014">
    <property type="protein sequence ID" value="MBR1369525.1"/>
    <property type="molecule type" value="Genomic_DNA"/>
</dbReference>
<evidence type="ECO:0000313" key="2">
    <source>
        <dbReference type="EMBL" id="MBR1369525.1"/>
    </source>
</evidence>
<feature type="region of interest" description="Disordered" evidence="1">
    <location>
        <begin position="56"/>
        <end position="81"/>
    </location>
</feature>